<evidence type="ECO:0000256" key="1">
    <source>
        <dbReference type="ARBA" id="ARBA00023002"/>
    </source>
</evidence>
<dbReference type="Proteomes" id="UP000642673">
    <property type="component" value="Unassembled WGS sequence"/>
</dbReference>
<evidence type="ECO:0000313" key="2">
    <source>
        <dbReference type="EMBL" id="GHB81987.1"/>
    </source>
</evidence>
<proteinExistence type="predicted"/>
<dbReference type="PRINTS" id="PR00368">
    <property type="entry name" value="FADPNR"/>
</dbReference>
<keyword evidence="3" id="KW-1185">Reference proteome</keyword>
<accession>A0ABQ3F4C0</accession>
<dbReference type="InterPro" id="IPR050982">
    <property type="entry name" value="Auxin_biosynth/cation_transpt"/>
</dbReference>
<dbReference type="RefSeq" id="WP_190187478.1">
    <property type="nucleotide sequence ID" value="NZ_BMVP01000020.1"/>
</dbReference>
<reference evidence="3" key="1">
    <citation type="journal article" date="2019" name="Int. J. Syst. Evol. Microbiol.">
        <title>The Global Catalogue of Microorganisms (GCM) 10K type strain sequencing project: providing services to taxonomists for standard genome sequencing and annotation.</title>
        <authorList>
            <consortium name="The Broad Institute Genomics Platform"/>
            <consortium name="The Broad Institute Genome Sequencing Center for Infectious Disease"/>
            <person name="Wu L."/>
            <person name="Ma J."/>
        </authorList>
    </citation>
    <scope>NUCLEOTIDE SEQUENCE [LARGE SCALE GENOMIC DNA]</scope>
    <source>
        <strain evidence="3">JCM 4738</strain>
    </source>
</reference>
<gene>
    <name evidence="2" type="ORF">GCM10010347_61120</name>
</gene>
<name>A0ABQ3F4C0_9ACTN</name>
<dbReference type="Pfam" id="PF13738">
    <property type="entry name" value="Pyr_redox_3"/>
    <property type="match status" value="1"/>
</dbReference>
<comment type="caution">
    <text evidence="2">The sequence shown here is derived from an EMBL/GenBank/DDBJ whole genome shotgun (WGS) entry which is preliminary data.</text>
</comment>
<dbReference type="Gene3D" id="3.50.50.60">
    <property type="entry name" value="FAD/NAD(P)-binding domain"/>
    <property type="match status" value="1"/>
</dbReference>
<dbReference type="SUPFAM" id="SSF51905">
    <property type="entry name" value="FAD/NAD(P)-binding domain"/>
    <property type="match status" value="2"/>
</dbReference>
<dbReference type="EMBL" id="BMVP01000020">
    <property type="protein sequence ID" value="GHB81987.1"/>
    <property type="molecule type" value="Genomic_DNA"/>
</dbReference>
<keyword evidence="2" id="KW-0503">Monooxygenase</keyword>
<dbReference type="GO" id="GO:0004497">
    <property type="term" value="F:monooxygenase activity"/>
    <property type="evidence" value="ECO:0007669"/>
    <property type="project" value="UniProtKB-KW"/>
</dbReference>
<dbReference type="PANTHER" id="PTHR43539">
    <property type="entry name" value="FLAVIN-BINDING MONOOXYGENASE-LIKE PROTEIN (AFU_ORTHOLOGUE AFUA_4G09220)"/>
    <property type="match status" value="1"/>
</dbReference>
<organism evidence="2 3">
    <name type="scientific">Streptomyces cirratus</name>
    <dbReference type="NCBI Taxonomy" id="68187"/>
    <lineage>
        <taxon>Bacteria</taxon>
        <taxon>Bacillati</taxon>
        <taxon>Actinomycetota</taxon>
        <taxon>Actinomycetes</taxon>
        <taxon>Kitasatosporales</taxon>
        <taxon>Streptomycetaceae</taxon>
        <taxon>Streptomyces</taxon>
    </lineage>
</organism>
<dbReference type="PRINTS" id="PR00411">
    <property type="entry name" value="PNDRDTASEI"/>
</dbReference>
<dbReference type="InterPro" id="IPR036188">
    <property type="entry name" value="FAD/NAD-bd_sf"/>
</dbReference>
<protein>
    <submittedName>
        <fullName evidence="2">Monooxygenase</fullName>
    </submittedName>
</protein>
<keyword evidence="1" id="KW-0560">Oxidoreductase</keyword>
<evidence type="ECO:0000313" key="3">
    <source>
        <dbReference type="Proteomes" id="UP000642673"/>
    </source>
</evidence>
<sequence length="412" mass="43328">MPDEARTDTAPAVVIGAGPSGLATAAMLQRVGVPAVVLERGEQVGVSWAKRYDHLSLHTARSGSHLPGLALPRGSGTWVGRDAFVDYLEAYRSHHRLRVRLNVPVERIEAASTGPAPEAGGAGGAGVRWRVHTGRGPIAARAVVIATGRCRTPHLPDWPGLDSYNGLFLHAAGYRGPAAYRGRSVLVVGAGNSGTEIATALARQGAKQVWIAVRTPPNILPRDSSRWHALGRLTEFLPAAWRDRSALWTQRCVVGDLTSHGIPRPTTGPFTRNHREGNNPVLDHGFVEAVRTGRIRPVAAVTGFDGPRVDLADGSVLTPDVVIAATGYRPQLEGLLSGLGVLDGSGHPLVHGALTAPLAPHLYFVGFTNPLSGALYQAGVEARAISHAIAARTAPVPAPRRAAAPAPAEPVR</sequence>
<dbReference type="PANTHER" id="PTHR43539:SF78">
    <property type="entry name" value="FLAVIN-CONTAINING MONOOXYGENASE"/>
    <property type="match status" value="1"/>
</dbReference>